<evidence type="ECO:0000313" key="8">
    <source>
        <dbReference type="Proteomes" id="UP000006548"/>
    </source>
</evidence>
<dbReference type="GeneID" id="841769"/>
<evidence type="ECO:0000256" key="4">
    <source>
        <dbReference type="ARBA" id="ARBA00022833"/>
    </source>
</evidence>
<evidence type="ECO:0000313" key="6">
    <source>
        <dbReference type="Araport" id="AT1G53340"/>
    </source>
</evidence>
<dbReference type="Araport" id="AT1G53340"/>
<evidence type="ECO:0000313" key="7">
    <source>
        <dbReference type="EMBL" id="ANM58045.1"/>
    </source>
</evidence>
<name>A0A1P8AN25_ARATH</name>
<evidence type="ECO:0000256" key="3">
    <source>
        <dbReference type="ARBA" id="ARBA00022771"/>
    </source>
</evidence>
<keyword evidence="1" id="KW-0479">Metal-binding</keyword>
<sequence>MYMKEGEEGEEEYHNYPNIVLVAAMNSNSVGEFREGEIDGNPFLIYTLLSQTENPSSREAAVDSDGGTVDDLSVEPLILCPTLRLKVKNLKPYTSDSDRSFFPLVVSSHFPTIQSGHQQPEYMLQSYSCKLPLLPLFWCDNKNPNIYDFICRACTTIEQGTSYYVCVTCGDQFHKECVGAPLEFKHPFYPSLSLQLYSPPSGRVLCSCCQKPIYGMNYYCPTSNFTLHLFCAFKPIPFVIDHPKRHPHPLTFFPKQSFLPCHVCSLIKKFIPTYICIRCAFVVHQDCIYFPYVIKISRHHHRISYTSSLSSGKWSCGVCRQEVDNDYGAYSCNKCDDYFVHSRCALRRDIWDGIELEGVPEELEIIVEPFITISDGIILHFSHGHHLKLDTSKAYDENKLCQACTLPIYEGGYYSGVDECDFILHEACANAPCKKYHALNPYPLTLKVVTNEYHDNKGRFRCDACQRESCGFVYVDDFRGCYADTKDYKFKIDIRCASVSEPFDYLGHEHPLYLALNPEEEESAICHICQESKDESFSCKKLNCIECDFVICFKCATLPYKARYQHDKHFLKFYEAKEANDHSEWCDVCERRIADLRKKGFYSCDDCCTTLHIDCLLGEDMYMKPGHTIMYNMTGSRKHYQKKLHIHSNNTLSRPFCSECGERCRQKIVFEYKEKYIFCAVSCQKLVIDYS</sequence>
<evidence type="ECO:0000256" key="1">
    <source>
        <dbReference type="ARBA" id="ARBA00022723"/>
    </source>
</evidence>
<dbReference type="AlphaFoldDB" id="A0A1P8AN25"/>
<dbReference type="SMART" id="SM00249">
    <property type="entry name" value="PHD"/>
    <property type="match status" value="4"/>
</dbReference>
<keyword evidence="8" id="KW-1185">Reference proteome</keyword>
<dbReference type="InterPro" id="IPR001965">
    <property type="entry name" value="Znf_PHD"/>
</dbReference>
<evidence type="ECO:0000256" key="2">
    <source>
        <dbReference type="ARBA" id="ARBA00022737"/>
    </source>
</evidence>
<keyword evidence="4" id="KW-0862">Zinc</keyword>
<dbReference type="InterPro" id="IPR053192">
    <property type="entry name" value="Vacuole_Formation_Reg"/>
</dbReference>
<dbReference type="EMBL" id="CP002684">
    <property type="protein sequence ID" value="ANM58045.1"/>
    <property type="molecule type" value="Genomic_DNA"/>
</dbReference>
<dbReference type="Proteomes" id="UP000006548">
    <property type="component" value="Chromosome 1"/>
</dbReference>
<evidence type="ECO:0000259" key="5">
    <source>
        <dbReference type="SMART" id="SM00249"/>
    </source>
</evidence>
<dbReference type="InterPro" id="IPR004146">
    <property type="entry name" value="DC1"/>
</dbReference>
<dbReference type="InParanoid" id="A0A1P8AN25"/>
<dbReference type="GlyGen" id="A0A1P8AN25">
    <property type="glycosylation" value="1 site"/>
</dbReference>
<proteinExistence type="predicted"/>
<gene>
    <name evidence="6 7" type="ordered locus">At1g53340</name>
    <name evidence="7" type="ORF">F12M16.24</name>
    <name evidence="7" type="ORF">F12M16_24</name>
</gene>
<dbReference type="GO" id="GO:0008270">
    <property type="term" value="F:zinc ion binding"/>
    <property type="evidence" value="ECO:0007669"/>
    <property type="project" value="UniProtKB-KW"/>
</dbReference>
<dbReference type="InterPro" id="IPR046349">
    <property type="entry name" value="C1-like_sf"/>
</dbReference>
<feature type="domain" description="Zinc finger PHD-type" evidence="5">
    <location>
        <begin position="585"/>
        <end position="661"/>
    </location>
</feature>
<dbReference type="InterPro" id="IPR054483">
    <property type="entry name" value="DC1-like_CT"/>
</dbReference>
<dbReference type="Pfam" id="PF03107">
    <property type="entry name" value="C1_2"/>
    <property type="match status" value="5"/>
</dbReference>
<dbReference type="PANTHER" id="PTHR32410:SF153">
    <property type="entry name" value="CHP-RICH ZINC FINGER PROTEIN-LIKE-RELATED"/>
    <property type="match status" value="1"/>
</dbReference>
<accession>A0A1P8AN25</accession>
<dbReference type="KEGG" id="ath:AT1G53340"/>
<dbReference type="Pfam" id="PF22926">
    <property type="entry name" value="C1-like_CT"/>
    <property type="match status" value="1"/>
</dbReference>
<feature type="domain" description="Zinc finger PHD-type" evidence="5">
    <location>
        <begin position="150"/>
        <end position="210"/>
    </location>
</feature>
<dbReference type="TAIR" id="AT1G53340"/>
<keyword evidence="2" id="KW-0677">Repeat</keyword>
<reference evidence="7 8" key="1">
    <citation type="journal article" date="2000" name="Nature">
        <title>Sequence and analysis of chromosome 1 of the plant Arabidopsis thaliana.</title>
        <authorList>
            <person name="Theologis A."/>
            <person name="Ecker J.R."/>
            <person name="Palm C.J."/>
            <person name="Federspiel N.A."/>
            <person name="Kaul S."/>
            <person name="White O."/>
            <person name="Alonso J."/>
            <person name="Altafi H."/>
            <person name="Araujo R."/>
            <person name="Bowman C.L."/>
            <person name="Brooks S.Y."/>
            <person name="Buehler E."/>
            <person name="Chan A."/>
            <person name="Chao Q."/>
            <person name="Chen H."/>
            <person name="Cheuk R.F."/>
            <person name="Chin C.W."/>
            <person name="Chung M.K."/>
            <person name="Conn L."/>
            <person name="Conway A.B."/>
            <person name="Conway A.R."/>
            <person name="Creasy T.H."/>
            <person name="Dewar K."/>
            <person name="Dunn P."/>
            <person name="Etgu P."/>
            <person name="Feldblyum T.V."/>
            <person name="Feng J."/>
            <person name="Fong B."/>
            <person name="Fujii C.Y."/>
            <person name="Gill J.E."/>
            <person name="Goldsmith A.D."/>
            <person name="Haas B."/>
            <person name="Hansen N.F."/>
            <person name="Hughes B."/>
            <person name="Huizar L."/>
            <person name="Hunter J.L."/>
            <person name="Jenkins J."/>
            <person name="Johnson-Hopson C."/>
            <person name="Khan S."/>
            <person name="Khaykin E."/>
            <person name="Kim C.J."/>
            <person name="Koo H.L."/>
            <person name="Kremenetskaia I."/>
            <person name="Kurtz D.B."/>
            <person name="Kwan A."/>
            <person name="Lam B."/>
            <person name="Langin-Hooper S."/>
            <person name="Lee A."/>
            <person name="Lee J.M."/>
            <person name="Lenz C.A."/>
            <person name="Li J.H."/>
            <person name="Li Y."/>
            <person name="Lin X."/>
            <person name="Liu S.X."/>
            <person name="Liu Z.A."/>
            <person name="Luros J.S."/>
            <person name="Maiti R."/>
            <person name="Marziali A."/>
            <person name="Militscher J."/>
            <person name="Miranda M."/>
            <person name="Nguyen M."/>
            <person name="Nierman W.C."/>
            <person name="Osborne B.I."/>
            <person name="Pai G."/>
            <person name="Peterson J."/>
            <person name="Pham P.K."/>
            <person name="Rizzo M."/>
            <person name="Rooney T."/>
            <person name="Rowley D."/>
            <person name="Sakano H."/>
            <person name="Salzberg S.L."/>
            <person name="Schwartz J.R."/>
            <person name="Shinn P."/>
            <person name="Southwick A.M."/>
            <person name="Sun H."/>
            <person name="Tallon L.J."/>
            <person name="Tambunga G."/>
            <person name="Toriumi M.J."/>
            <person name="Town C.D."/>
            <person name="Utterback T."/>
            <person name="Van Aken S."/>
            <person name="Vaysberg M."/>
            <person name="Vysotskaia V.S."/>
            <person name="Walker M."/>
            <person name="Wu D."/>
            <person name="Yu G."/>
            <person name="Fraser C.M."/>
            <person name="Venter J.C."/>
            <person name="Davis R.W."/>
        </authorList>
    </citation>
    <scope>NUCLEOTIDE SEQUENCE [LARGE SCALE GENOMIC DNA]</scope>
    <source>
        <strain evidence="8">cv. Columbia</strain>
    </source>
</reference>
<keyword evidence="3" id="KW-0863">Zinc-finger</keyword>
<organism evidence="7 8">
    <name type="scientific">Arabidopsis thaliana</name>
    <name type="common">Mouse-ear cress</name>
    <dbReference type="NCBI Taxonomy" id="3702"/>
    <lineage>
        <taxon>Eukaryota</taxon>
        <taxon>Viridiplantae</taxon>
        <taxon>Streptophyta</taxon>
        <taxon>Embryophyta</taxon>
        <taxon>Tracheophyta</taxon>
        <taxon>Spermatophyta</taxon>
        <taxon>Magnoliopsida</taxon>
        <taxon>eudicotyledons</taxon>
        <taxon>Gunneridae</taxon>
        <taxon>Pentapetalae</taxon>
        <taxon>rosids</taxon>
        <taxon>malvids</taxon>
        <taxon>Brassicales</taxon>
        <taxon>Brassicaceae</taxon>
        <taxon>Camelineae</taxon>
        <taxon>Arabidopsis</taxon>
    </lineage>
</organism>
<dbReference type="ExpressionAtlas" id="A0A1P8AN25">
    <property type="expression patterns" value="baseline and differential"/>
</dbReference>
<reference evidence="8" key="2">
    <citation type="journal article" date="2017" name="Plant J.">
        <title>Araport11: a complete reannotation of the Arabidopsis thaliana reference genome.</title>
        <authorList>
            <person name="Cheng C.Y."/>
            <person name="Krishnakumar V."/>
            <person name="Chan A.P."/>
            <person name="Thibaud-Nissen F."/>
            <person name="Schobel S."/>
            <person name="Town C.D."/>
        </authorList>
    </citation>
    <scope>GENOME REANNOTATION</scope>
    <source>
        <strain evidence="8">cv. Columbia</strain>
    </source>
</reference>
<feature type="domain" description="Zinc finger PHD-type" evidence="5">
    <location>
        <begin position="400"/>
        <end position="466"/>
    </location>
</feature>
<dbReference type="PANTHER" id="PTHR32410">
    <property type="entry name" value="CYSTEINE/HISTIDINE-RICH C1 DOMAIN FAMILY PROTEIN"/>
    <property type="match status" value="1"/>
</dbReference>
<dbReference type="ProteomicsDB" id="252084"/>
<protein>
    <submittedName>
        <fullName evidence="7">Cysteine/Histidine-rich C1 domain family protein</fullName>
    </submittedName>
</protein>
<feature type="domain" description="Zinc finger PHD-type" evidence="5">
    <location>
        <begin position="260"/>
        <end position="320"/>
    </location>
</feature>
<dbReference type="SUPFAM" id="SSF57889">
    <property type="entry name" value="Cysteine-rich domain"/>
    <property type="match status" value="4"/>
</dbReference>